<comment type="caution">
    <text evidence="2">The sequence shown here is derived from an EMBL/GenBank/DDBJ whole genome shotgun (WGS) entry which is preliminary data.</text>
</comment>
<evidence type="ECO:0000313" key="2">
    <source>
        <dbReference type="EMBL" id="MBW4662084.1"/>
    </source>
</evidence>
<name>A0A951QG97_9CYAN</name>
<dbReference type="PRINTS" id="PR00313">
    <property type="entry name" value="CABNDNGRPT"/>
</dbReference>
<sequence>MATFVVNSVADVNDGNLSNGITTLREAIDAANQMVGGDTINFNFGGAAQTIKLTSALPIINSNIEVKGISKEILTISGENQYRVFFVYAGTVRISDLTIANGYAKGGDGGSGDLGGGGGAGLGGGLLIHEGSVALKDIIFTSNRAIGGHGGEGRGYGGGGGGGMYGNGGSSNGGGGGGGGFTGDGSDGGIGAASYYDRKGGNGGTGGAIGSIGSGGKGGNSVDGARDPIPTLGLDGGFGAGGGGGGYADLTPNGGFGGSSEFGGGGGGGGGNAGFGGGGGAGDGASGEWGGRGSKSISWSTGALVGRTGAGSISRGGPFGGGGGGAGLGGAVFVNTSALLSLDRITFNNNSTQGGQGGIGISDTYVNGVYQNIPTPGESGKGKGGAIYVRSGGTLKIVKDAYTFSGNDASDNNPGLLEQDNENIFGSYTLIAAPAVVNPPQGDKPPAGTSGNVTPPQGTNPSTGGSTVVQPTEKSDFISGTPGADRLTGLGGNDMLSGGDGNDFLDGGKGKDTLSGGKGKDKFLLGRGFGRDLIQDFQDKQDKLVLAVGLKFKDLGIFQRGKNTLIRAANEELAFLKNMKADLITGADFTKA</sequence>
<dbReference type="AlphaFoldDB" id="A0A951QG97"/>
<evidence type="ECO:0000313" key="3">
    <source>
        <dbReference type="Proteomes" id="UP000757435"/>
    </source>
</evidence>
<reference evidence="2" key="2">
    <citation type="journal article" date="2022" name="Microbiol. Resour. Announc.">
        <title>Metagenome Sequencing to Explore Phylogenomics of Terrestrial Cyanobacteria.</title>
        <authorList>
            <person name="Ward R.D."/>
            <person name="Stajich J.E."/>
            <person name="Johansen J.R."/>
            <person name="Huntemann M."/>
            <person name="Clum A."/>
            <person name="Foster B."/>
            <person name="Foster B."/>
            <person name="Roux S."/>
            <person name="Palaniappan K."/>
            <person name="Varghese N."/>
            <person name="Mukherjee S."/>
            <person name="Reddy T.B.K."/>
            <person name="Daum C."/>
            <person name="Copeland A."/>
            <person name="Chen I.A."/>
            <person name="Ivanova N.N."/>
            <person name="Kyrpides N.C."/>
            <person name="Shapiro N."/>
            <person name="Eloe-Fadrosh E.A."/>
            <person name="Pietrasiak N."/>
        </authorList>
    </citation>
    <scope>NUCLEOTIDE SEQUENCE</scope>
    <source>
        <strain evidence="2">UHER 2000/2452</strain>
    </source>
</reference>
<dbReference type="PRINTS" id="PR01228">
    <property type="entry name" value="EGGSHELL"/>
</dbReference>
<protein>
    <submittedName>
        <fullName evidence="2">CSLREA domain-containing protein</fullName>
    </submittedName>
</protein>
<organism evidence="2 3">
    <name type="scientific">Drouetiella hepatica Uher 2000/2452</name>
    <dbReference type="NCBI Taxonomy" id="904376"/>
    <lineage>
        <taxon>Bacteria</taxon>
        <taxon>Bacillati</taxon>
        <taxon>Cyanobacteriota</taxon>
        <taxon>Cyanophyceae</taxon>
        <taxon>Oculatellales</taxon>
        <taxon>Oculatellaceae</taxon>
        <taxon>Drouetiella</taxon>
    </lineage>
</organism>
<reference evidence="2" key="1">
    <citation type="submission" date="2021-05" db="EMBL/GenBank/DDBJ databases">
        <authorList>
            <person name="Pietrasiak N."/>
            <person name="Ward R."/>
            <person name="Stajich J.E."/>
            <person name="Kurbessoian T."/>
        </authorList>
    </citation>
    <scope>NUCLEOTIDE SEQUENCE</scope>
    <source>
        <strain evidence="2">UHER 2000/2452</strain>
    </source>
</reference>
<dbReference type="NCBIfam" id="TIGR04214">
    <property type="entry name" value="CSLREA_Nterm"/>
    <property type="match status" value="1"/>
</dbReference>
<dbReference type="PROSITE" id="PS00330">
    <property type="entry name" value="HEMOLYSIN_CALCIUM"/>
    <property type="match status" value="3"/>
</dbReference>
<dbReference type="EMBL" id="JAHHHD010000056">
    <property type="protein sequence ID" value="MBW4662084.1"/>
    <property type="molecule type" value="Genomic_DNA"/>
</dbReference>
<proteinExistence type="predicted"/>
<dbReference type="InterPro" id="IPR011049">
    <property type="entry name" value="Serralysin-like_metalloprot_C"/>
</dbReference>
<accession>A0A951QG97</accession>
<dbReference type="Proteomes" id="UP000757435">
    <property type="component" value="Unassembled WGS sequence"/>
</dbReference>
<dbReference type="Gene3D" id="2.150.10.10">
    <property type="entry name" value="Serralysin-like metalloprotease, C-terminal"/>
    <property type="match status" value="1"/>
</dbReference>
<dbReference type="InterPro" id="IPR026457">
    <property type="entry name" value="CSLREA_Nterm"/>
</dbReference>
<feature type="region of interest" description="Disordered" evidence="1">
    <location>
        <begin position="436"/>
        <end position="495"/>
    </location>
</feature>
<gene>
    <name evidence="2" type="ORF">KME15_25795</name>
</gene>
<dbReference type="InterPro" id="IPR018511">
    <property type="entry name" value="Hemolysin-typ_Ca-bd_CS"/>
</dbReference>
<evidence type="ECO:0000256" key="1">
    <source>
        <dbReference type="SAM" id="MobiDB-lite"/>
    </source>
</evidence>
<feature type="compositionally biased region" description="Polar residues" evidence="1">
    <location>
        <begin position="449"/>
        <end position="472"/>
    </location>
</feature>